<dbReference type="AlphaFoldDB" id="A0A956NM58"/>
<reference evidence="2" key="1">
    <citation type="submission" date="2020-04" db="EMBL/GenBank/DDBJ databases">
        <authorList>
            <person name="Zhang T."/>
        </authorList>
    </citation>
    <scope>NUCLEOTIDE SEQUENCE</scope>
    <source>
        <strain evidence="2">HKST-UBA02</strain>
    </source>
</reference>
<sequence length="91" mass="9841">LAKIVASGFADSIDVATAGLESTQKFLTIGTADGKSRVISIGNETPARQTYTRIEGDDQIYLVPLGLWNTVFRKAEEIALPDEEPTGEESR</sequence>
<gene>
    <name evidence="2" type="ORF">KDA27_28385</name>
</gene>
<feature type="non-terminal residue" evidence="2">
    <location>
        <position position="1"/>
    </location>
</feature>
<dbReference type="InterPro" id="IPR025641">
    <property type="entry name" value="DUF4340"/>
</dbReference>
<dbReference type="EMBL" id="JAGQHS010000471">
    <property type="protein sequence ID" value="MCA9759749.1"/>
    <property type="molecule type" value="Genomic_DNA"/>
</dbReference>
<dbReference type="Pfam" id="PF14238">
    <property type="entry name" value="DUF4340"/>
    <property type="match status" value="1"/>
</dbReference>
<comment type="caution">
    <text evidence="2">The sequence shown here is derived from an EMBL/GenBank/DDBJ whole genome shotgun (WGS) entry which is preliminary data.</text>
</comment>
<accession>A0A956NM58</accession>
<protein>
    <submittedName>
        <fullName evidence="2">DUF4340 domain-containing protein</fullName>
    </submittedName>
</protein>
<name>A0A956NM58_UNCEI</name>
<organism evidence="2 3">
    <name type="scientific">Eiseniibacteriota bacterium</name>
    <dbReference type="NCBI Taxonomy" id="2212470"/>
    <lineage>
        <taxon>Bacteria</taxon>
        <taxon>Candidatus Eiseniibacteriota</taxon>
    </lineage>
</organism>
<evidence type="ECO:0000313" key="2">
    <source>
        <dbReference type="EMBL" id="MCA9759749.1"/>
    </source>
</evidence>
<reference evidence="2" key="2">
    <citation type="journal article" date="2021" name="Microbiome">
        <title>Successional dynamics and alternative stable states in a saline activated sludge microbial community over 9 years.</title>
        <authorList>
            <person name="Wang Y."/>
            <person name="Ye J."/>
            <person name="Ju F."/>
            <person name="Liu L."/>
            <person name="Boyd J.A."/>
            <person name="Deng Y."/>
            <person name="Parks D.H."/>
            <person name="Jiang X."/>
            <person name="Yin X."/>
            <person name="Woodcroft B.J."/>
            <person name="Tyson G.W."/>
            <person name="Hugenholtz P."/>
            <person name="Polz M.F."/>
            <person name="Zhang T."/>
        </authorList>
    </citation>
    <scope>NUCLEOTIDE SEQUENCE</scope>
    <source>
        <strain evidence="2">HKST-UBA02</strain>
    </source>
</reference>
<evidence type="ECO:0000259" key="1">
    <source>
        <dbReference type="Pfam" id="PF14238"/>
    </source>
</evidence>
<feature type="domain" description="DUF4340" evidence="1">
    <location>
        <begin position="12"/>
        <end position="76"/>
    </location>
</feature>
<proteinExistence type="predicted"/>
<evidence type="ECO:0000313" key="3">
    <source>
        <dbReference type="Proteomes" id="UP000739538"/>
    </source>
</evidence>
<dbReference type="Proteomes" id="UP000739538">
    <property type="component" value="Unassembled WGS sequence"/>
</dbReference>